<dbReference type="InterPro" id="IPR000008">
    <property type="entry name" value="C2_dom"/>
</dbReference>
<dbReference type="PANTHER" id="PTHR46220:SF1">
    <property type="entry name" value="ADP-RIBOSYLATION FACTOR GTPASE-ACTIVATING PROTEIN AGD12"/>
    <property type="match status" value="1"/>
</dbReference>
<dbReference type="InterPro" id="IPR035892">
    <property type="entry name" value="C2_domain_sf"/>
</dbReference>
<proteinExistence type="predicted"/>
<dbReference type="GO" id="GO:0005543">
    <property type="term" value="F:phospholipid binding"/>
    <property type="evidence" value="ECO:0007669"/>
    <property type="project" value="InterPro"/>
</dbReference>
<organism evidence="2 3">
    <name type="scientific">Ensete ventricosum</name>
    <name type="common">Abyssinian banana</name>
    <name type="synonym">Musa ensete</name>
    <dbReference type="NCBI Taxonomy" id="4639"/>
    <lineage>
        <taxon>Eukaryota</taxon>
        <taxon>Viridiplantae</taxon>
        <taxon>Streptophyta</taxon>
        <taxon>Embryophyta</taxon>
        <taxon>Tracheophyta</taxon>
        <taxon>Spermatophyta</taxon>
        <taxon>Magnoliopsida</taxon>
        <taxon>Liliopsida</taxon>
        <taxon>Zingiberales</taxon>
        <taxon>Musaceae</taxon>
        <taxon>Ensete</taxon>
    </lineage>
</organism>
<dbReference type="Gene3D" id="2.60.40.150">
    <property type="entry name" value="C2 domain"/>
    <property type="match status" value="1"/>
</dbReference>
<protein>
    <recommendedName>
        <fullName evidence="1">C2 domain-containing protein</fullName>
    </recommendedName>
</protein>
<dbReference type="Proteomes" id="UP000287651">
    <property type="component" value="Unassembled WGS sequence"/>
</dbReference>
<evidence type="ECO:0000313" key="3">
    <source>
        <dbReference type="Proteomes" id="UP000287651"/>
    </source>
</evidence>
<dbReference type="PROSITE" id="PS50004">
    <property type="entry name" value="C2"/>
    <property type="match status" value="1"/>
</dbReference>
<evidence type="ECO:0000259" key="1">
    <source>
        <dbReference type="PROSITE" id="PS50004"/>
    </source>
</evidence>
<dbReference type="SUPFAM" id="SSF49562">
    <property type="entry name" value="C2 domain (Calcium/lipid-binding domain, CaLB)"/>
    <property type="match status" value="1"/>
</dbReference>
<dbReference type="Pfam" id="PF00168">
    <property type="entry name" value="C2"/>
    <property type="match status" value="1"/>
</dbReference>
<sequence>DGFLQRAQTAVIKSNLNPVWNEELKLSVPQNYGALKVILDSILFTEQQVFDQDVLSSNDMMGEADVDLQPMITAATAFGDPDLLADMQIGKWLQSNDNALIRDSTINIIDGKIKQEVSLKLQNVESGGIDLELEWIPLAQ</sequence>
<name>A0A426Y5T8_ENSVE</name>
<dbReference type="PANTHER" id="PTHR46220">
    <property type="entry name" value="ADP-RIBOSYLATION FACTOR GTPASE-ACTIVATING PROTEIN AGD12"/>
    <property type="match status" value="1"/>
</dbReference>
<dbReference type="AlphaFoldDB" id="A0A426Y5T8"/>
<feature type="non-terminal residue" evidence="2">
    <location>
        <position position="1"/>
    </location>
</feature>
<gene>
    <name evidence="2" type="ORF">B296_00021345</name>
</gene>
<feature type="domain" description="C2" evidence="1">
    <location>
        <begin position="1"/>
        <end position="82"/>
    </location>
</feature>
<comment type="caution">
    <text evidence="2">The sequence shown here is derived from an EMBL/GenBank/DDBJ whole genome shotgun (WGS) entry which is preliminary data.</text>
</comment>
<accession>A0A426Y5T8</accession>
<reference evidence="2 3" key="1">
    <citation type="journal article" date="2014" name="Agronomy (Basel)">
        <title>A Draft Genome Sequence for Ensete ventricosum, the Drought-Tolerant Tree Against Hunger.</title>
        <authorList>
            <person name="Harrison J."/>
            <person name="Moore K.A."/>
            <person name="Paszkiewicz K."/>
            <person name="Jones T."/>
            <person name="Grant M."/>
            <person name="Ambacheew D."/>
            <person name="Muzemil S."/>
            <person name="Studholme D.J."/>
        </authorList>
    </citation>
    <scope>NUCLEOTIDE SEQUENCE [LARGE SCALE GENOMIC DNA]</scope>
</reference>
<dbReference type="GO" id="GO:0005096">
    <property type="term" value="F:GTPase activator activity"/>
    <property type="evidence" value="ECO:0007669"/>
    <property type="project" value="InterPro"/>
</dbReference>
<evidence type="ECO:0000313" key="2">
    <source>
        <dbReference type="EMBL" id="RRT47074.1"/>
    </source>
</evidence>
<dbReference type="InterPro" id="IPR044518">
    <property type="entry name" value="ARF_GAP_AGD11/12/13"/>
</dbReference>
<dbReference type="EMBL" id="AMZH03014782">
    <property type="protein sequence ID" value="RRT47074.1"/>
    <property type="molecule type" value="Genomic_DNA"/>
</dbReference>